<gene>
    <name evidence="1" type="ORF">I3679_008055</name>
</gene>
<evidence type="ECO:0000313" key="1">
    <source>
        <dbReference type="EMBL" id="MEY2344114.1"/>
    </source>
</evidence>
<accession>A0ABD5LZQ7</accession>
<protein>
    <submittedName>
        <fullName evidence="1">Biotin/lipoyl-binding protein</fullName>
    </submittedName>
</protein>
<organism evidence="1">
    <name type="scientific">Proteus mirabilis</name>
    <dbReference type="NCBI Taxonomy" id="584"/>
    <lineage>
        <taxon>Bacteria</taxon>
        <taxon>Pseudomonadati</taxon>
        <taxon>Pseudomonadota</taxon>
        <taxon>Gammaproteobacteria</taxon>
        <taxon>Enterobacterales</taxon>
        <taxon>Morganellaceae</taxon>
        <taxon>Proteus</taxon>
    </lineage>
</organism>
<comment type="caution">
    <text evidence="1">The sequence shown here is derived from an EMBL/GenBank/DDBJ whole genome shotgun (WGS) entry which is preliminary data.</text>
</comment>
<reference evidence="1" key="1">
    <citation type="submission" date="2021-05" db="EMBL/GenBank/DDBJ databases">
        <title>First report of NDM-5 and VEB-6 producing Proteus mirabilis isolated from blood of a sepsis patient in Kolkata, India.</title>
        <authorList>
            <person name="Halder G."/>
            <person name="Chaudhuri B."/>
            <person name="Dutta S."/>
        </authorList>
    </citation>
    <scope>NUCLEOTIDE SEQUENCE [LARGE SCALE GENOMIC DNA]</scope>
    <source>
        <strain evidence="1">7049</strain>
    </source>
</reference>
<name>A0ABD5LZQ7_PROMI</name>
<dbReference type="EMBL" id="JADQCH020000001">
    <property type="protein sequence ID" value="MEY2344114.1"/>
    <property type="molecule type" value="Genomic_DNA"/>
</dbReference>
<sequence length="68" mass="7426">MITLILLWQSIHISALNPLSEDAIIDANKINISASVPGRIAAVYVKENSKVKKAIYCLHLIPQCTHSG</sequence>
<proteinExistence type="predicted"/>
<dbReference type="AlphaFoldDB" id="A0ABD5LZQ7"/>